<dbReference type="Gene3D" id="3.90.70.10">
    <property type="entry name" value="Cysteine proteinases"/>
    <property type="match status" value="1"/>
</dbReference>
<dbReference type="VEuPathDB" id="VectorBase:GPAI044865"/>
<dbReference type="GO" id="GO:0070005">
    <property type="term" value="F:cysteine-type aminopeptidase activity"/>
    <property type="evidence" value="ECO:0007669"/>
    <property type="project" value="InterPro"/>
</dbReference>
<keyword evidence="1" id="KW-0645">Protease</keyword>
<keyword evidence="3" id="KW-0788">Thiol protease</keyword>
<dbReference type="PANTHER" id="PTHR10363:SF2">
    <property type="entry name" value="BLEOMYCIN HYDROLASE"/>
    <property type="match status" value="1"/>
</dbReference>
<organism evidence="4 5">
    <name type="scientific">Glossina pallidipes</name>
    <name type="common">Tsetse fly</name>
    <dbReference type="NCBI Taxonomy" id="7398"/>
    <lineage>
        <taxon>Eukaryota</taxon>
        <taxon>Metazoa</taxon>
        <taxon>Ecdysozoa</taxon>
        <taxon>Arthropoda</taxon>
        <taxon>Hexapoda</taxon>
        <taxon>Insecta</taxon>
        <taxon>Pterygota</taxon>
        <taxon>Neoptera</taxon>
        <taxon>Endopterygota</taxon>
        <taxon>Diptera</taxon>
        <taxon>Brachycera</taxon>
        <taxon>Muscomorpha</taxon>
        <taxon>Hippoboscoidea</taxon>
        <taxon>Glossinidae</taxon>
        <taxon>Glossina</taxon>
    </lineage>
</organism>
<dbReference type="GO" id="GO:0009636">
    <property type="term" value="P:response to toxic substance"/>
    <property type="evidence" value="ECO:0007669"/>
    <property type="project" value="TreeGrafter"/>
</dbReference>
<accession>A0A1B0AGB5</accession>
<evidence type="ECO:0000256" key="1">
    <source>
        <dbReference type="ARBA" id="ARBA00022670"/>
    </source>
</evidence>
<dbReference type="GO" id="GO:0043418">
    <property type="term" value="P:homocysteine catabolic process"/>
    <property type="evidence" value="ECO:0007669"/>
    <property type="project" value="TreeGrafter"/>
</dbReference>
<evidence type="ECO:0000256" key="2">
    <source>
        <dbReference type="ARBA" id="ARBA00022801"/>
    </source>
</evidence>
<evidence type="ECO:0000313" key="5">
    <source>
        <dbReference type="Proteomes" id="UP000092445"/>
    </source>
</evidence>
<dbReference type="SUPFAM" id="SSF54001">
    <property type="entry name" value="Cysteine proteinases"/>
    <property type="match status" value="1"/>
</dbReference>
<dbReference type="InterPro" id="IPR004134">
    <property type="entry name" value="Peptidase_C1B"/>
</dbReference>
<dbReference type="STRING" id="7398.A0A1B0AGB5"/>
<dbReference type="InterPro" id="IPR038765">
    <property type="entry name" value="Papain-like_cys_pep_sf"/>
</dbReference>
<evidence type="ECO:0000256" key="3">
    <source>
        <dbReference type="ARBA" id="ARBA00022807"/>
    </source>
</evidence>
<dbReference type="GO" id="GO:0005737">
    <property type="term" value="C:cytoplasm"/>
    <property type="evidence" value="ECO:0007669"/>
    <property type="project" value="TreeGrafter"/>
</dbReference>
<reference evidence="4" key="2">
    <citation type="submission" date="2020-05" db="UniProtKB">
        <authorList>
            <consortium name="EnsemblMetazoa"/>
        </authorList>
    </citation>
    <scope>IDENTIFICATION</scope>
    <source>
        <strain evidence="4">IAEA</strain>
    </source>
</reference>
<dbReference type="Pfam" id="PF03051">
    <property type="entry name" value="Peptidase_C1_2"/>
    <property type="match status" value="1"/>
</dbReference>
<sequence>VGLVKPVEFYNTIAKSIFNVEHKICFVTDSRVSNPYGPACIVNCLGNVIGGHPVLYSNQPVELLLKMGAASLKPGEVVWVGCEISKRFAFSQGVEDFKMVHSNRALLCLIYGEYSLTHALLFTAVSLDENTFPNKLQVENAWNEYLVRRLTCAKISNFK</sequence>
<dbReference type="AlphaFoldDB" id="A0A1B0AGB5"/>
<dbReference type="Proteomes" id="UP000092445">
    <property type="component" value="Unassembled WGS sequence"/>
</dbReference>
<proteinExistence type="predicted"/>
<keyword evidence="5" id="KW-1185">Reference proteome</keyword>
<dbReference type="GO" id="GO:0006508">
    <property type="term" value="P:proteolysis"/>
    <property type="evidence" value="ECO:0007669"/>
    <property type="project" value="UniProtKB-KW"/>
</dbReference>
<keyword evidence="2" id="KW-0378">Hydrolase</keyword>
<dbReference type="EnsemblMetazoa" id="GPAI044865-RA">
    <property type="protein sequence ID" value="GPAI044865-PA"/>
    <property type="gene ID" value="GPAI044865"/>
</dbReference>
<protein>
    <submittedName>
        <fullName evidence="4">Uncharacterized protein</fullName>
    </submittedName>
</protein>
<name>A0A1B0AGB5_GLOPL</name>
<evidence type="ECO:0000313" key="4">
    <source>
        <dbReference type="EnsemblMetazoa" id="GPAI044865-PA"/>
    </source>
</evidence>
<reference evidence="5" key="1">
    <citation type="submission" date="2014-03" db="EMBL/GenBank/DDBJ databases">
        <authorList>
            <person name="Aksoy S."/>
            <person name="Warren W."/>
            <person name="Wilson R.K."/>
        </authorList>
    </citation>
    <scope>NUCLEOTIDE SEQUENCE [LARGE SCALE GENOMIC DNA]</scope>
    <source>
        <strain evidence="5">IAEA</strain>
    </source>
</reference>
<dbReference type="PANTHER" id="PTHR10363">
    <property type="entry name" value="BLEOMYCIN HYDROLASE"/>
    <property type="match status" value="1"/>
</dbReference>